<keyword evidence="2" id="KW-1185">Reference proteome</keyword>
<dbReference type="AlphaFoldDB" id="A0AAD3RLR8"/>
<name>A0AAD3RLR8_LATJO</name>
<reference evidence="1" key="1">
    <citation type="submission" date="2022-08" db="EMBL/GenBank/DDBJ databases">
        <title>Genome sequencing of akame (Lates japonicus).</title>
        <authorList>
            <person name="Hashiguchi Y."/>
            <person name="Takahashi H."/>
        </authorList>
    </citation>
    <scope>NUCLEOTIDE SEQUENCE</scope>
    <source>
        <strain evidence="1">Kochi</strain>
    </source>
</reference>
<dbReference type="Proteomes" id="UP001279410">
    <property type="component" value="Unassembled WGS sequence"/>
</dbReference>
<proteinExistence type="predicted"/>
<dbReference type="EMBL" id="BRZM01001822">
    <property type="protein sequence ID" value="GLD73803.1"/>
    <property type="molecule type" value="Genomic_DNA"/>
</dbReference>
<sequence length="172" mass="18935">MAICPPAALMDITDLSLWRIKLQAFRMGYMGRTGAAKECPYHKPLGFEAGSVSPDQIACSNQDQYTGWFSSWLPSKARLNAQGFGLTLTNANVCRKGDQTGKRSSSLVSVSHHSSSRAQLLRRAPRCSRLVDDLGGVDRMPGWHHVLVMSSALTAPTKRLRKRVLIVSPVLR</sequence>
<evidence type="ECO:0000313" key="2">
    <source>
        <dbReference type="Proteomes" id="UP001279410"/>
    </source>
</evidence>
<comment type="caution">
    <text evidence="1">The sequence shown here is derived from an EMBL/GenBank/DDBJ whole genome shotgun (WGS) entry which is preliminary data.</text>
</comment>
<accession>A0AAD3RLR8</accession>
<organism evidence="1 2">
    <name type="scientific">Lates japonicus</name>
    <name type="common">Japanese lates</name>
    <dbReference type="NCBI Taxonomy" id="270547"/>
    <lineage>
        <taxon>Eukaryota</taxon>
        <taxon>Metazoa</taxon>
        <taxon>Chordata</taxon>
        <taxon>Craniata</taxon>
        <taxon>Vertebrata</taxon>
        <taxon>Euteleostomi</taxon>
        <taxon>Actinopterygii</taxon>
        <taxon>Neopterygii</taxon>
        <taxon>Teleostei</taxon>
        <taxon>Neoteleostei</taxon>
        <taxon>Acanthomorphata</taxon>
        <taxon>Carangaria</taxon>
        <taxon>Carangaria incertae sedis</taxon>
        <taxon>Centropomidae</taxon>
        <taxon>Lates</taxon>
    </lineage>
</organism>
<evidence type="ECO:0000313" key="1">
    <source>
        <dbReference type="EMBL" id="GLD73803.1"/>
    </source>
</evidence>
<gene>
    <name evidence="1" type="ORF">AKAME5_002512800</name>
</gene>
<protein>
    <submittedName>
        <fullName evidence="1">Retinoschisin-like isoform X1</fullName>
    </submittedName>
</protein>